<dbReference type="PROSITE" id="PS51419">
    <property type="entry name" value="RAB"/>
    <property type="match status" value="1"/>
</dbReference>
<proteinExistence type="predicted"/>
<evidence type="ECO:0000256" key="3">
    <source>
        <dbReference type="ARBA" id="ARBA00022741"/>
    </source>
</evidence>
<reference evidence="5 6" key="1">
    <citation type="submission" date="2022-05" db="EMBL/GenBank/DDBJ databases">
        <authorList>
            <consortium name="Genoscope - CEA"/>
            <person name="William W."/>
        </authorList>
    </citation>
    <scope>NUCLEOTIDE SEQUENCE [LARGE SCALE GENOMIC DNA]</scope>
</reference>
<evidence type="ECO:0000256" key="4">
    <source>
        <dbReference type="ARBA" id="ARBA00023134"/>
    </source>
</evidence>
<gene>
    <name evidence="5" type="ORF">PLOB_00022154</name>
</gene>
<evidence type="ECO:0000256" key="2">
    <source>
        <dbReference type="ARBA" id="ARBA00022737"/>
    </source>
</evidence>
<dbReference type="SMART" id="SM00175">
    <property type="entry name" value="RAB"/>
    <property type="match status" value="1"/>
</dbReference>
<dbReference type="Pfam" id="PF13855">
    <property type="entry name" value="LRR_8"/>
    <property type="match status" value="1"/>
</dbReference>
<dbReference type="SMART" id="SM00369">
    <property type="entry name" value="LRR_TYP"/>
    <property type="match status" value="2"/>
</dbReference>
<dbReference type="Proteomes" id="UP001159405">
    <property type="component" value="Unassembled WGS sequence"/>
</dbReference>
<evidence type="ECO:0000313" key="5">
    <source>
        <dbReference type="EMBL" id="CAH3113512.1"/>
    </source>
</evidence>
<keyword evidence="3" id="KW-0547">Nucleotide-binding</keyword>
<feature type="non-terminal residue" evidence="5">
    <location>
        <position position="273"/>
    </location>
</feature>
<keyword evidence="4" id="KW-0342">GTP-binding</keyword>
<dbReference type="InterPro" id="IPR001611">
    <property type="entry name" value="Leu-rich_rpt"/>
</dbReference>
<dbReference type="PRINTS" id="PR00449">
    <property type="entry name" value="RASTRNSFRMNG"/>
</dbReference>
<dbReference type="InterPro" id="IPR020849">
    <property type="entry name" value="Small_GTPase_Ras-type"/>
</dbReference>
<dbReference type="PROSITE" id="PS51450">
    <property type="entry name" value="LRR"/>
    <property type="match status" value="1"/>
</dbReference>
<organism evidence="5 6">
    <name type="scientific">Porites lobata</name>
    <dbReference type="NCBI Taxonomy" id="104759"/>
    <lineage>
        <taxon>Eukaryota</taxon>
        <taxon>Metazoa</taxon>
        <taxon>Cnidaria</taxon>
        <taxon>Anthozoa</taxon>
        <taxon>Hexacorallia</taxon>
        <taxon>Scleractinia</taxon>
        <taxon>Fungiina</taxon>
        <taxon>Poritidae</taxon>
        <taxon>Porites</taxon>
    </lineage>
</organism>
<protein>
    <submittedName>
        <fullName evidence="5">Uncharacterized protein</fullName>
    </submittedName>
</protein>
<name>A0ABN8NL22_9CNID</name>
<comment type="caution">
    <text evidence="5">The sequence shown here is derived from an EMBL/GenBank/DDBJ whole genome shotgun (WGS) entry which is preliminary data.</text>
</comment>
<dbReference type="InterPro" id="IPR027417">
    <property type="entry name" value="P-loop_NTPase"/>
</dbReference>
<keyword evidence="6" id="KW-1185">Reference proteome</keyword>
<dbReference type="SMART" id="SM00173">
    <property type="entry name" value="RAS"/>
    <property type="match status" value="1"/>
</dbReference>
<dbReference type="Gene3D" id="3.80.10.10">
    <property type="entry name" value="Ribonuclease Inhibitor"/>
    <property type="match status" value="1"/>
</dbReference>
<dbReference type="Gene3D" id="3.40.50.300">
    <property type="entry name" value="P-loop containing nucleotide triphosphate hydrolases"/>
    <property type="match status" value="1"/>
</dbReference>
<keyword evidence="2" id="KW-0677">Repeat</keyword>
<dbReference type="Pfam" id="PF00071">
    <property type="entry name" value="Ras"/>
    <property type="match status" value="1"/>
</dbReference>
<evidence type="ECO:0000256" key="1">
    <source>
        <dbReference type="ARBA" id="ARBA00022614"/>
    </source>
</evidence>
<accession>A0ABN8NL22</accession>
<dbReference type="InterPro" id="IPR003591">
    <property type="entry name" value="Leu-rich_rpt_typical-subtyp"/>
</dbReference>
<keyword evidence="1" id="KW-0433">Leucine-rich repeat</keyword>
<dbReference type="InterPro" id="IPR032675">
    <property type="entry name" value="LRR_dom_sf"/>
</dbReference>
<dbReference type="SUPFAM" id="SSF52058">
    <property type="entry name" value="L domain-like"/>
    <property type="match status" value="1"/>
</dbReference>
<dbReference type="InterPro" id="IPR001806">
    <property type="entry name" value="Small_GTPase"/>
</dbReference>
<dbReference type="SUPFAM" id="SSF52540">
    <property type="entry name" value="P-loop containing nucleoside triphosphate hydrolases"/>
    <property type="match status" value="1"/>
</dbReference>
<dbReference type="EMBL" id="CALNXK010000026">
    <property type="protein sequence ID" value="CAH3113512.1"/>
    <property type="molecule type" value="Genomic_DNA"/>
</dbReference>
<evidence type="ECO:0000313" key="6">
    <source>
        <dbReference type="Proteomes" id="UP001159405"/>
    </source>
</evidence>
<sequence>MPWYNVKVIGVGKSSLVRRFVLGEFGEHCPRGRQIFWEKASLPCVDDDKHYNHGLIVWDGDPQTVIPPGIELGDDVIGEAVVVVYDVTNRNSFLEAEKLVRFYTRLGIPGHLYIEGPRVVVLVGSKADLWMYRKIKYKDAQTFAQKHGIPFMEVSAFTGMNVHNLFSKMGMMVQSRVLVWNRNVLLSSPLPLMEIYGIPLTISPIENLDLDVLDRTPALRSICKLDLSHSQLYGLPEAIGSLPSLTHLFLSDNHLSSLQPEIIRTLVNLQELD</sequence>
<dbReference type="PANTHER" id="PTHR24070">
    <property type="entry name" value="RAS, DI-RAS, AND RHEB FAMILY MEMBERS OF SMALL GTPASE SUPERFAMILY"/>
    <property type="match status" value="1"/>
</dbReference>